<dbReference type="EMBL" id="AOIJ01000025">
    <property type="protein sequence ID" value="ELY84255.1"/>
    <property type="molecule type" value="Genomic_DNA"/>
</dbReference>
<comment type="caution">
    <text evidence="1">The sequence shown here is derived from an EMBL/GenBank/DDBJ whole genome shotgun (WGS) entry which is preliminary data.</text>
</comment>
<keyword evidence="2" id="KW-1185">Reference proteome</keyword>
<sequence>MRESTDAERTLPTGPLGSADIKIDVDRETYQRLHDAYLDALEVGYGEDFYTFVHNYCSTNEASVTIDGEPIDPTKTVTGSEVADR</sequence>
<evidence type="ECO:0000313" key="1">
    <source>
        <dbReference type="EMBL" id="ELY84255.1"/>
    </source>
</evidence>
<proteinExistence type="predicted"/>
<organism evidence="1 2">
    <name type="scientific">Natrinema gari JCM 14663</name>
    <dbReference type="NCBI Taxonomy" id="1230459"/>
    <lineage>
        <taxon>Archaea</taxon>
        <taxon>Methanobacteriati</taxon>
        <taxon>Methanobacteriota</taxon>
        <taxon>Stenosarchaea group</taxon>
        <taxon>Halobacteria</taxon>
        <taxon>Halobacteriales</taxon>
        <taxon>Natrialbaceae</taxon>
        <taxon>Natrinema</taxon>
    </lineage>
</organism>
<dbReference type="AlphaFoldDB" id="L9ZCQ0"/>
<dbReference type="PATRIC" id="fig|1230459.4.peg.149"/>
<gene>
    <name evidence="1" type="ORF">C486_00774</name>
</gene>
<accession>L9ZCQ0</accession>
<protein>
    <submittedName>
        <fullName evidence="1">Uncharacterized protein</fullName>
    </submittedName>
</protein>
<name>L9ZCQ0_9EURY</name>
<dbReference type="Proteomes" id="UP000011592">
    <property type="component" value="Unassembled WGS sequence"/>
</dbReference>
<reference evidence="1 2" key="1">
    <citation type="journal article" date="2014" name="PLoS Genet.">
        <title>Phylogenetically driven sequencing of extremely halophilic archaea reveals strategies for static and dynamic osmo-response.</title>
        <authorList>
            <person name="Becker E.A."/>
            <person name="Seitzer P.M."/>
            <person name="Tritt A."/>
            <person name="Larsen D."/>
            <person name="Krusor M."/>
            <person name="Yao A.I."/>
            <person name="Wu D."/>
            <person name="Madern D."/>
            <person name="Eisen J.A."/>
            <person name="Darling A.E."/>
            <person name="Facciotti M.T."/>
        </authorList>
    </citation>
    <scope>NUCLEOTIDE SEQUENCE [LARGE SCALE GENOMIC DNA]</scope>
    <source>
        <strain evidence="1 2">JCM 14663</strain>
    </source>
</reference>
<evidence type="ECO:0000313" key="2">
    <source>
        <dbReference type="Proteomes" id="UP000011592"/>
    </source>
</evidence>